<sequence length="76" mass="8225">MEITLLFAPGCAAQEPTQALVRSVLERLRIPADVRVVMVEDTQQAQSLSFPGSPTVRVNGSDIEPEGEHAFQYGLG</sequence>
<keyword evidence="2" id="KW-1185">Reference proteome</keyword>
<dbReference type="STRING" id="1121391.SAMN02745206_01555"/>
<evidence type="ECO:0000313" key="2">
    <source>
        <dbReference type="Proteomes" id="UP000184076"/>
    </source>
</evidence>
<dbReference type="EMBL" id="FQVB01000013">
    <property type="protein sequence ID" value="SHF22230.1"/>
    <property type="molecule type" value="Genomic_DNA"/>
</dbReference>
<name>A0A1M4ZVY5_9BACT</name>
<evidence type="ECO:0008006" key="3">
    <source>
        <dbReference type="Google" id="ProtNLM"/>
    </source>
</evidence>
<dbReference type="AlphaFoldDB" id="A0A1M4ZVY5"/>
<accession>A0A1M4ZVY5</accession>
<dbReference type="Proteomes" id="UP000184076">
    <property type="component" value="Unassembled WGS sequence"/>
</dbReference>
<dbReference type="RefSeq" id="WP_073038428.1">
    <property type="nucleotide sequence ID" value="NZ_FQVB01000013.1"/>
</dbReference>
<protein>
    <recommendedName>
        <fullName evidence="3">Thioredoxin domain-containing protein</fullName>
    </recommendedName>
</protein>
<reference evidence="2" key="1">
    <citation type="submission" date="2016-11" db="EMBL/GenBank/DDBJ databases">
        <authorList>
            <person name="Varghese N."/>
            <person name="Submissions S."/>
        </authorList>
    </citation>
    <scope>NUCLEOTIDE SEQUENCE [LARGE SCALE GENOMIC DNA]</scope>
    <source>
        <strain evidence="2">DSM 9756</strain>
    </source>
</reference>
<organism evidence="1 2">
    <name type="scientific">Desulfacinum infernum DSM 9756</name>
    <dbReference type="NCBI Taxonomy" id="1121391"/>
    <lineage>
        <taxon>Bacteria</taxon>
        <taxon>Pseudomonadati</taxon>
        <taxon>Thermodesulfobacteriota</taxon>
        <taxon>Syntrophobacteria</taxon>
        <taxon>Syntrophobacterales</taxon>
        <taxon>Syntrophobacteraceae</taxon>
        <taxon>Desulfacinum</taxon>
    </lineage>
</organism>
<dbReference type="OrthoDB" id="5520377at2"/>
<evidence type="ECO:0000313" key="1">
    <source>
        <dbReference type="EMBL" id="SHF22230.1"/>
    </source>
</evidence>
<gene>
    <name evidence="1" type="ORF">SAMN02745206_01555</name>
</gene>
<proteinExistence type="predicted"/>